<evidence type="ECO:0000256" key="1">
    <source>
        <dbReference type="ARBA" id="ARBA00004370"/>
    </source>
</evidence>
<keyword evidence="2" id="KW-0121">Carboxypeptidase</keyword>
<evidence type="ECO:0000256" key="4">
    <source>
        <dbReference type="SAM" id="Phobius"/>
    </source>
</evidence>
<evidence type="ECO:0000313" key="8">
    <source>
        <dbReference type="Proteomes" id="UP000515317"/>
    </source>
</evidence>
<dbReference type="GO" id="GO:0004180">
    <property type="term" value="F:carboxypeptidase activity"/>
    <property type="evidence" value="ECO:0007669"/>
    <property type="project" value="UniProtKB-KW"/>
</dbReference>
<keyword evidence="2" id="KW-0645">Protease</keyword>
<dbReference type="Pfam" id="PF00905">
    <property type="entry name" value="Transpeptidase"/>
    <property type="match status" value="1"/>
</dbReference>
<dbReference type="AlphaFoldDB" id="A0A6S6QQU7"/>
<evidence type="ECO:0000256" key="2">
    <source>
        <dbReference type="ARBA" id="ARBA00022645"/>
    </source>
</evidence>
<dbReference type="RefSeq" id="WP_222875065.1">
    <property type="nucleotide sequence ID" value="NZ_AP023361.1"/>
</dbReference>
<feature type="domain" description="Penicillin-binding protein dimerisation" evidence="6">
    <location>
        <begin position="50"/>
        <end position="162"/>
    </location>
</feature>
<name>A0A6S6QQU7_9HYPH</name>
<dbReference type="Proteomes" id="UP000515317">
    <property type="component" value="Chromosome"/>
</dbReference>
<evidence type="ECO:0000313" key="7">
    <source>
        <dbReference type="EMBL" id="BCJ91419.1"/>
    </source>
</evidence>
<accession>A0A6S6QQU7</accession>
<keyword evidence="3 4" id="KW-0472">Membrane</keyword>
<keyword evidence="2" id="KW-0378">Hydrolase</keyword>
<feature type="transmembrane region" description="Helical" evidence="4">
    <location>
        <begin position="12"/>
        <end position="30"/>
    </location>
</feature>
<dbReference type="GO" id="GO:0005886">
    <property type="term" value="C:plasma membrane"/>
    <property type="evidence" value="ECO:0007669"/>
    <property type="project" value="TreeGrafter"/>
</dbReference>
<keyword evidence="8" id="KW-1185">Reference proteome</keyword>
<dbReference type="Gene3D" id="3.90.1310.10">
    <property type="entry name" value="Penicillin-binding protein 2a (Domain 2)"/>
    <property type="match status" value="1"/>
</dbReference>
<evidence type="ECO:0000259" key="6">
    <source>
        <dbReference type="Pfam" id="PF03717"/>
    </source>
</evidence>
<dbReference type="InterPro" id="IPR005311">
    <property type="entry name" value="PBP_dimer"/>
</dbReference>
<dbReference type="EMBL" id="AP023361">
    <property type="protein sequence ID" value="BCJ91419.1"/>
    <property type="molecule type" value="Genomic_DNA"/>
</dbReference>
<dbReference type="GO" id="GO:0008658">
    <property type="term" value="F:penicillin binding"/>
    <property type="evidence" value="ECO:0007669"/>
    <property type="project" value="InterPro"/>
</dbReference>
<reference evidence="7 8" key="1">
    <citation type="submission" date="2020-08" db="EMBL/GenBank/DDBJ databases">
        <title>Genome sequence of Rhizobiales bacterium strain IZ6.</title>
        <authorList>
            <person name="Nakai R."/>
            <person name="Naganuma T."/>
        </authorList>
    </citation>
    <scope>NUCLEOTIDE SEQUENCE [LARGE SCALE GENOMIC DNA]</scope>
    <source>
        <strain evidence="7 8">IZ6</strain>
    </source>
</reference>
<dbReference type="GO" id="GO:0071555">
    <property type="term" value="P:cell wall organization"/>
    <property type="evidence" value="ECO:0007669"/>
    <property type="project" value="TreeGrafter"/>
</dbReference>
<evidence type="ECO:0000259" key="5">
    <source>
        <dbReference type="Pfam" id="PF00905"/>
    </source>
</evidence>
<sequence>MTPRRAAGRVRLAMLAFAVLYLGIGGRLVWLGSGAELKEKARLDAEAGLAAKRPSIVDRAGRQLATDIETSSIFAEPRRMLDTDEAAEALIEVMPGLDPQEIHKRFSKDAGFVWVKREITPREQLDVHRLGIPGVGFLNEQRRVYPNGALVSHAIGAVDVDNKGIAGIEQYIDKTDKVSKDGKSDGKPVELAMDLLVQHAVRDELVRAKEEFQAIAASGVVMDVNTGEIVSFVSLPDYDPNVPTDALKPDNINRIAVGVYEMGSTFKALTLAMALDSGLVKMTDRFDATRPLQYGKFQIDDFHPERRVLSVPEVFIHSSNIGTAKIALAVGVDGHKAFLKKMGQLDRLRTELAESARPIVPGNWGELNTVTISFGHGIAVAPLQALMATSALMNGGLLIPPTFLRRTPEEARRLATQVIKPFTSDQMRYLMRLNAEKGSAKKADIPGYRVGGKTGTAEKVVNGRYSDEKVMTAFTAVFPTDAPRYALLVMLDEPKPTKDTHGFRTSGWNAAPVTGKIVARIAPLLGIVPDFDAPPNLPPGLTAAALGEVR</sequence>
<dbReference type="SUPFAM" id="SSF56601">
    <property type="entry name" value="beta-lactamase/transpeptidase-like"/>
    <property type="match status" value="1"/>
</dbReference>
<dbReference type="InterPro" id="IPR036138">
    <property type="entry name" value="PBP_dimer_sf"/>
</dbReference>
<keyword evidence="4" id="KW-0812">Transmembrane</keyword>
<feature type="domain" description="Penicillin-binding protein transpeptidase" evidence="5">
    <location>
        <begin position="218"/>
        <end position="499"/>
    </location>
</feature>
<dbReference type="InterPro" id="IPR050515">
    <property type="entry name" value="Beta-lactam/transpept"/>
</dbReference>
<protein>
    <submittedName>
        <fullName evidence="7">Penicillin-binding protein</fullName>
    </submittedName>
</protein>
<dbReference type="SUPFAM" id="SSF56519">
    <property type="entry name" value="Penicillin binding protein dimerisation domain"/>
    <property type="match status" value="1"/>
</dbReference>
<dbReference type="Gene3D" id="3.30.450.330">
    <property type="match status" value="1"/>
</dbReference>
<dbReference type="Pfam" id="PF03717">
    <property type="entry name" value="PBP_dimer"/>
    <property type="match status" value="1"/>
</dbReference>
<dbReference type="InterPro" id="IPR012338">
    <property type="entry name" value="Beta-lactam/transpept-like"/>
</dbReference>
<gene>
    <name evidence="7" type="ORF">IZ6_21540</name>
</gene>
<evidence type="ECO:0000256" key="3">
    <source>
        <dbReference type="ARBA" id="ARBA00023136"/>
    </source>
</evidence>
<dbReference type="InterPro" id="IPR001460">
    <property type="entry name" value="PCN-bd_Tpept"/>
</dbReference>
<dbReference type="Gene3D" id="3.40.710.10">
    <property type="entry name" value="DD-peptidase/beta-lactamase superfamily"/>
    <property type="match status" value="1"/>
</dbReference>
<organism evidence="7 8">
    <name type="scientific">Terrihabitans soli</name>
    <dbReference type="NCBI Taxonomy" id="708113"/>
    <lineage>
        <taxon>Bacteria</taxon>
        <taxon>Pseudomonadati</taxon>
        <taxon>Pseudomonadota</taxon>
        <taxon>Alphaproteobacteria</taxon>
        <taxon>Hyphomicrobiales</taxon>
        <taxon>Terrihabitans</taxon>
    </lineage>
</organism>
<keyword evidence="4" id="KW-1133">Transmembrane helix</keyword>
<dbReference type="PANTHER" id="PTHR30627">
    <property type="entry name" value="PEPTIDOGLYCAN D,D-TRANSPEPTIDASE"/>
    <property type="match status" value="1"/>
</dbReference>
<proteinExistence type="predicted"/>
<dbReference type="PANTHER" id="PTHR30627:SF1">
    <property type="entry name" value="PEPTIDOGLYCAN D,D-TRANSPEPTIDASE FTSI"/>
    <property type="match status" value="1"/>
</dbReference>
<comment type="subcellular location">
    <subcellularLocation>
        <location evidence="1">Membrane</location>
    </subcellularLocation>
</comment>
<dbReference type="KEGG" id="tso:IZ6_21540"/>